<dbReference type="InterPro" id="IPR009040">
    <property type="entry name" value="Ferritin-like_diiron"/>
</dbReference>
<dbReference type="InterPro" id="IPR012347">
    <property type="entry name" value="Ferritin-like"/>
</dbReference>
<accession>A0ABR7CM73</accession>
<dbReference type="SUPFAM" id="SSF47240">
    <property type="entry name" value="Ferritin-like"/>
    <property type="match status" value="1"/>
</dbReference>
<dbReference type="InterPro" id="IPR014490">
    <property type="entry name" value="Dps-like"/>
</dbReference>
<gene>
    <name evidence="4" type="ORF">H8S08_06985</name>
</gene>
<organism evidence="4 5">
    <name type="scientific">Alistipes hominis</name>
    <dbReference type="NCBI Taxonomy" id="2763015"/>
    <lineage>
        <taxon>Bacteria</taxon>
        <taxon>Pseudomonadati</taxon>
        <taxon>Bacteroidota</taxon>
        <taxon>Bacteroidia</taxon>
        <taxon>Bacteroidales</taxon>
        <taxon>Rikenellaceae</taxon>
        <taxon>Alistipes</taxon>
    </lineage>
</organism>
<name>A0ABR7CM73_9BACT</name>
<dbReference type="EMBL" id="JACOOK010000003">
    <property type="protein sequence ID" value="MBC5616763.1"/>
    <property type="molecule type" value="Genomic_DNA"/>
</dbReference>
<comment type="caution">
    <text evidence="4">The sequence shown here is derived from an EMBL/GenBank/DDBJ whole genome shotgun (WGS) entry which is preliminary data.</text>
</comment>
<dbReference type="PROSITE" id="PS50905">
    <property type="entry name" value="FERRITIN_LIKE"/>
    <property type="match status" value="1"/>
</dbReference>
<dbReference type="Proteomes" id="UP000636891">
    <property type="component" value="Unassembled WGS sequence"/>
</dbReference>
<dbReference type="CDD" id="cd01052">
    <property type="entry name" value="DPSL"/>
    <property type="match status" value="1"/>
</dbReference>
<evidence type="ECO:0000313" key="5">
    <source>
        <dbReference type="Proteomes" id="UP000636891"/>
    </source>
</evidence>
<evidence type="ECO:0000259" key="3">
    <source>
        <dbReference type="PROSITE" id="PS50905"/>
    </source>
</evidence>
<dbReference type="Gene3D" id="1.20.1260.10">
    <property type="match status" value="1"/>
</dbReference>
<keyword evidence="5" id="KW-1185">Reference proteome</keyword>
<evidence type="ECO:0000256" key="1">
    <source>
        <dbReference type="ARBA" id="ARBA00022434"/>
    </source>
</evidence>
<dbReference type="PANTHER" id="PTHR30295:SF1">
    <property type="entry name" value="DNA PROTECTION DURING STARVATION PROTEIN"/>
    <property type="match status" value="1"/>
</dbReference>
<dbReference type="InterPro" id="IPR008331">
    <property type="entry name" value="Ferritin_DPS_dom"/>
</dbReference>
<dbReference type="InterPro" id="IPR033921">
    <property type="entry name" value="DPSL_diiron-bd_dom"/>
</dbReference>
<proteinExistence type="predicted"/>
<sequence length="170" mass="19678">MKQVSAEVLNLDVQKLIEMLNAALCEEWLAYYQYWVGARVTEGPMRSEIESEMLKHADEELSHAVKLIDRIIQLGGTPVLSPDQWMKMARCKYEAPTDPYIETVLEQNLRGERCAIKRYQDIADFTSGIDYTTAKMAVEILEDELEHEQDIISFQRDITSLKKTLDKMMK</sequence>
<feature type="domain" description="Ferritin-like diiron" evidence="3">
    <location>
        <begin position="10"/>
        <end position="162"/>
    </location>
</feature>
<dbReference type="InterPro" id="IPR009078">
    <property type="entry name" value="Ferritin-like_SF"/>
</dbReference>
<dbReference type="PIRSF" id="PIRSF018063">
    <property type="entry name" value="Ferrtn_UCP018063"/>
    <property type="match status" value="1"/>
</dbReference>
<keyword evidence="2" id="KW-0408">Iron</keyword>
<dbReference type="PANTHER" id="PTHR30295">
    <property type="entry name" value="BACTERIOFERRITIN"/>
    <property type="match status" value="1"/>
</dbReference>
<evidence type="ECO:0000313" key="4">
    <source>
        <dbReference type="EMBL" id="MBC5616763.1"/>
    </source>
</evidence>
<evidence type="ECO:0000256" key="2">
    <source>
        <dbReference type="ARBA" id="ARBA00023004"/>
    </source>
</evidence>
<protein>
    <submittedName>
        <fullName evidence="4">Ferritin</fullName>
    </submittedName>
</protein>
<dbReference type="Pfam" id="PF00210">
    <property type="entry name" value="Ferritin"/>
    <property type="match status" value="1"/>
</dbReference>
<reference evidence="4 5" key="1">
    <citation type="submission" date="2020-08" db="EMBL/GenBank/DDBJ databases">
        <title>Genome public.</title>
        <authorList>
            <person name="Liu C."/>
            <person name="Sun Q."/>
        </authorList>
    </citation>
    <scope>NUCLEOTIDE SEQUENCE [LARGE SCALE GENOMIC DNA]</scope>
    <source>
        <strain evidence="4 5">New-7</strain>
    </source>
</reference>
<keyword evidence="1" id="KW-0409">Iron storage</keyword>
<dbReference type="RefSeq" id="WP_055204716.1">
    <property type="nucleotide sequence ID" value="NZ_JACOOK010000003.1"/>
</dbReference>